<dbReference type="RefSeq" id="WP_345231640.1">
    <property type="nucleotide sequence ID" value="NZ_BAABIQ010000031.1"/>
</dbReference>
<feature type="transmembrane region" description="Helical" evidence="1">
    <location>
        <begin position="334"/>
        <end position="355"/>
    </location>
</feature>
<dbReference type="EMBL" id="BAABIQ010000031">
    <property type="protein sequence ID" value="GAA4792136.1"/>
    <property type="molecule type" value="Genomic_DNA"/>
</dbReference>
<dbReference type="PANTHER" id="PTHR31061:SF24">
    <property type="entry name" value="LD22376P"/>
    <property type="match status" value="1"/>
</dbReference>
<keyword evidence="1" id="KW-0812">Transmembrane</keyword>
<feature type="transmembrane region" description="Helical" evidence="1">
    <location>
        <begin position="93"/>
        <end position="113"/>
    </location>
</feature>
<accession>A0ABP9B8D2</accession>
<reference evidence="3" key="1">
    <citation type="journal article" date="2019" name="Int. J. Syst. Evol. Microbiol.">
        <title>The Global Catalogue of Microorganisms (GCM) 10K type strain sequencing project: providing services to taxonomists for standard genome sequencing and annotation.</title>
        <authorList>
            <consortium name="The Broad Institute Genomics Platform"/>
            <consortium name="The Broad Institute Genome Sequencing Center for Infectious Disease"/>
            <person name="Wu L."/>
            <person name="Ma J."/>
        </authorList>
    </citation>
    <scope>NUCLEOTIDE SEQUENCE [LARGE SCALE GENOMIC DNA]</scope>
    <source>
        <strain evidence="3">JCM 18200</strain>
    </source>
</reference>
<evidence type="ECO:0000313" key="3">
    <source>
        <dbReference type="Proteomes" id="UP001501411"/>
    </source>
</evidence>
<keyword evidence="3" id="KW-1185">Reference proteome</keyword>
<proteinExistence type="predicted"/>
<feature type="transmembrane region" description="Helical" evidence="1">
    <location>
        <begin position="193"/>
        <end position="212"/>
    </location>
</feature>
<gene>
    <name evidence="2" type="ORF">GCM10023231_20130</name>
</gene>
<sequence>MESISKRVQSLDLMRGIIMLLLAAESCRVYDTIHHSFPQNKLVIQFFHHPWHGLHFWDLVQPAFMFMAGAALYLSYQKQLQRGISWQQNFRKILIRCFRLLLCGVGLHCVYAGKLVWELWNVLSQLAVTTLIAYLIIQLPTKGQLLISLCLLGLTELLYRSCALPGYDQPFVDGHNFGNWMDQVLMGKINSDGWVAINFLPTAAHTIWGVLAGKLLMAAQTTKYKINHLLIAGLVALVLGYALDISDITPIIKRISTSSFVLVSGGWVLFILAGIYWLSDVKGYHRYAWIGTVAGMNAIFIYLFFETVGMQWFNGFIDIFIGGTIRGIGISADIAAILSALSTWIAEWYLCYWLYQHKIFFKL</sequence>
<feature type="transmembrane region" description="Helical" evidence="1">
    <location>
        <begin position="224"/>
        <end position="243"/>
    </location>
</feature>
<evidence type="ECO:0000256" key="1">
    <source>
        <dbReference type="SAM" id="Phobius"/>
    </source>
</evidence>
<feature type="transmembrane region" description="Helical" evidence="1">
    <location>
        <begin position="312"/>
        <end position="328"/>
    </location>
</feature>
<evidence type="ECO:0000313" key="2">
    <source>
        <dbReference type="EMBL" id="GAA4792136.1"/>
    </source>
</evidence>
<feature type="transmembrane region" description="Helical" evidence="1">
    <location>
        <begin position="284"/>
        <end position="305"/>
    </location>
</feature>
<organism evidence="2 3">
    <name type="scientific">Olivibacter ginsenosidimutans</name>
    <dbReference type="NCBI Taxonomy" id="1176537"/>
    <lineage>
        <taxon>Bacteria</taxon>
        <taxon>Pseudomonadati</taxon>
        <taxon>Bacteroidota</taxon>
        <taxon>Sphingobacteriia</taxon>
        <taxon>Sphingobacteriales</taxon>
        <taxon>Sphingobacteriaceae</taxon>
        <taxon>Olivibacter</taxon>
    </lineage>
</organism>
<keyword evidence="1" id="KW-0472">Membrane</keyword>
<name>A0ABP9B8D2_9SPHI</name>
<dbReference type="PANTHER" id="PTHR31061">
    <property type="entry name" value="LD22376P"/>
    <property type="match status" value="1"/>
</dbReference>
<protein>
    <submittedName>
        <fullName evidence="2">DUF5009 domain-containing protein</fullName>
    </submittedName>
</protein>
<comment type="caution">
    <text evidence="2">The sequence shown here is derived from an EMBL/GenBank/DDBJ whole genome shotgun (WGS) entry which is preliminary data.</text>
</comment>
<keyword evidence="1" id="KW-1133">Transmembrane helix</keyword>
<feature type="transmembrane region" description="Helical" evidence="1">
    <location>
        <begin position="53"/>
        <end position="73"/>
    </location>
</feature>
<dbReference type="Proteomes" id="UP001501411">
    <property type="component" value="Unassembled WGS sequence"/>
</dbReference>
<feature type="transmembrane region" description="Helical" evidence="1">
    <location>
        <begin position="255"/>
        <end position="278"/>
    </location>
</feature>